<accession>A0ABZ2D070</accession>
<keyword evidence="1" id="KW-0732">Signal</keyword>
<feature type="chain" id="PRO_5045702832" evidence="1">
    <location>
        <begin position="20"/>
        <end position="492"/>
    </location>
</feature>
<dbReference type="EMBL" id="CP144918">
    <property type="protein sequence ID" value="WWA46118.1"/>
    <property type="molecule type" value="Genomic_DNA"/>
</dbReference>
<sequence length="492" mass="53425">MASGRNAAWAVLVAAFALAGCKKDAPAGPPPRAQSTIEIPPQSSVIAVPVTADLSALGTALEREGPRTLWTINRKDETCIASERVKVAFVKLKTPRIECDIVGRVTRGRLTFEGRGQQIVVTMPIHAEVRAQDIGGVLKQETATADAQVRAVVDIALNRDWSPRGTVDIRYDWTDPPHIDFLGQRIEFTSEADARLKDVVARLERSLPREIAKVQLRGEVERLWKKAFTSLQLNESNPPVWMRIAPQELQYGGFTLSGKRIELQLGLKARTETFVGDRPADPPATPLPPLEELDGEPGKLVFFIPVIADYAQLEPVIAEALAKRAQRPFTLPGIGAVDARFGKVEAYGAPGGRLAVGVTFAATPRDRTIGSASGTVWLTARPVNARNSRKVSFRDLEITGDTDRAGADLLLDLANSPGFSQTIARALAQNFEDDYDELLAKIERAIDNKREGDLLIRATIEDVQTGRLTAAGQGLYLPVRGTGTASITLAPR</sequence>
<dbReference type="InterPro" id="IPR025515">
    <property type="entry name" value="DUF4403"/>
</dbReference>
<organism evidence="2 3">
    <name type="scientific">Pelagerythrobacter marensis</name>
    <dbReference type="NCBI Taxonomy" id="543877"/>
    <lineage>
        <taxon>Bacteria</taxon>
        <taxon>Pseudomonadati</taxon>
        <taxon>Pseudomonadota</taxon>
        <taxon>Alphaproteobacteria</taxon>
        <taxon>Sphingomonadales</taxon>
        <taxon>Erythrobacteraceae</taxon>
        <taxon>Pelagerythrobacter</taxon>
    </lineage>
</organism>
<protein>
    <submittedName>
        <fullName evidence="2">DUF4403 family protein</fullName>
    </submittedName>
</protein>
<dbReference type="Pfam" id="PF14356">
    <property type="entry name" value="DUF4403"/>
    <property type="match status" value="1"/>
</dbReference>
<gene>
    <name evidence="2" type="ORF">V5F89_07400</name>
</gene>
<proteinExistence type="predicted"/>
<dbReference type="RefSeq" id="WP_338445020.1">
    <property type="nucleotide sequence ID" value="NZ_CP144918.1"/>
</dbReference>
<keyword evidence="3" id="KW-1185">Reference proteome</keyword>
<dbReference type="Proteomes" id="UP001335183">
    <property type="component" value="Chromosome"/>
</dbReference>
<evidence type="ECO:0000313" key="3">
    <source>
        <dbReference type="Proteomes" id="UP001335183"/>
    </source>
</evidence>
<feature type="signal peptide" evidence="1">
    <location>
        <begin position="1"/>
        <end position="19"/>
    </location>
</feature>
<reference evidence="2 3" key="1">
    <citation type="submission" date="2024-02" db="EMBL/GenBank/DDBJ databases">
        <title>The whole genome sequence of five bacterial samples isolated from Abu Dhabi Sabkha-shore region.</title>
        <authorList>
            <person name="Sudalaimuthuasari N."/>
            <person name="Sarfraz B."/>
            <person name="Tuyisabe J.D."/>
            <person name="Mugisha Ntwali L.D.M."/>
            <person name="Ali A.I.A.A."/>
            <person name="Almansoori S.Z.A."/>
            <person name="Alajami H.S.A."/>
            <person name="Almeqbaali A.A.S."/>
            <person name="Kundu B."/>
            <person name="Saeed E.E."/>
            <person name="Sukumarinath V."/>
            <person name="Mishra A.K."/>
            <person name="Hazzouri K.M."/>
            <person name="Almaskari R."/>
            <person name="Sharma A.K."/>
            <person name="Amiri K.M.A."/>
        </authorList>
    </citation>
    <scope>NUCLEOTIDE SEQUENCE [LARGE SCALE GENOMIC DNA]</scope>
    <source>
        <strain evidence="3">kcgeb_sd</strain>
    </source>
</reference>
<evidence type="ECO:0000256" key="1">
    <source>
        <dbReference type="SAM" id="SignalP"/>
    </source>
</evidence>
<name>A0ABZ2D070_9SPHN</name>
<evidence type="ECO:0000313" key="2">
    <source>
        <dbReference type="EMBL" id="WWA46118.1"/>
    </source>
</evidence>
<dbReference type="PROSITE" id="PS51257">
    <property type="entry name" value="PROKAR_LIPOPROTEIN"/>
    <property type="match status" value="1"/>
</dbReference>